<dbReference type="EMBL" id="JALJXV010000003">
    <property type="protein sequence ID" value="MCP1674212.1"/>
    <property type="molecule type" value="Genomic_DNA"/>
</dbReference>
<reference evidence="1" key="1">
    <citation type="submission" date="2022-03" db="EMBL/GenBank/DDBJ databases">
        <title>Genomic Encyclopedia of Type Strains, Phase III (KMG-III): the genomes of soil and plant-associated and newly described type strains.</title>
        <authorList>
            <person name="Whitman W."/>
        </authorList>
    </citation>
    <scope>NUCLEOTIDE SEQUENCE</scope>
    <source>
        <strain evidence="1">ANL 6-2</strain>
    </source>
</reference>
<protein>
    <submittedName>
        <fullName evidence="1">Uncharacterized protein</fullName>
    </submittedName>
</protein>
<keyword evidence="2" id="KW-1185">Reference proteome</keyword>
<gene>
    <name evidence="1" type="ORF">J2T57_001314</name>
</gene>
<dbReference type="Proteomes" id="UP001205843">
    <property type="component" value="Unassembled WGS sequence"/>
</dbReference>
<name>A0AAE3KFM2_9GAMM</name>
<evidence type="ECO:0000313" key="2">
    <source>
        <dbReference type="Proteomes" id="UP001205843"/>
    </source>
</evidence>
<dbReference type="RefSeq" id="WP_253476017.1">
    <property type="nucleotide sequence ID" value="NZ_JALJXV010000003.1"/>
</dbReference>
<organism evidence="1 2">
    <name type="scientific">Natronocella acetinitrilica</name>
    <dbReference type="NCBI Taxonomy" id="414046"/>
    <lineage>
        <taxon>Bacteria</taxon>
        <taxon>Pseudomonadati</taxon>
        <taxon>Pseudomonadota</taxon>
        <taxon>Gammaproteobacteria</taxon>
        <taxon>Chromatiales</taxon>
        <taxon>Ectothiorhodospiraceae</taxon>
        <taxon>Natronocella</taxon>
    </lineage>
</organism>
<dbReference type="AlphaFoldDB" id="A0AAE3KFM2"/>
<accession>A0AAE3KFM2</accession>
<evidence type="ECO:0000313" key="1">
    <source>
        <dbReference type="EMBL" id="MCP1674212.1"/>
    </source>
</evidence>
<sequence length="65" mass="6953">MITRIDRIRRALHVLDYVLAAAVIIYGMASGSALAFALGVAGLGLAYMRPANGVEALIRRRLGAR</sequence>
<comment type="caution">
    <text evidence="1">The sequence shown here is derived from an EMBL/GenBank/DDBJ whole genome shotgun (WGS) entry which is preliminary data.</text>
</comment>
<proteinExistence type="predicted"/>